<dbReference type="InterPro" id="IPR038601">
    <property type="entry name" value="MttB-like_sf"/>
</dbReference>
<protein>
    <submittedName>
        <fullName evidence="4">Trimethylamine methyltransferase</fullName>
    </submittedName>
</protein>
<dbReference type="KEGG" id="dol:Dole_1111"/>
<dbReference type="eggNOG" id="COG5598">
    <property type="taxonomic scope" value="Bacteria"/>
</dbReference>
<keyword evidence="2 4" id="KW-0489">Methyltransferase</keyword>
<organism evidence="4 5">
    <name type="scientific">Desulfosudis oleivorans (strain DSM 6200 / JCM 39069 / Hxd3)</name>
    <name type="common">Desulfococcus oleovorans</name>
    <dbReference type="NCBI Taxonomy" id="96561"/>
    <lineage>
        <taxon>Bacteria</taxon>
        <taxon>Pseudomonadati</taxon>
        <taxon>Thermodesulfobacteriota</taxon>
        <taxon>Desulfobacteria</taxon>
        <taxon>Desulfobacterales</taxon>
        <taxon>Desulfosudaceae</taxon>
        <taxon>Desulfosudis</taxon>
    </lineage>
</organism>
<evidence type="ECO:0000256" key="1">
    <source>
        <dbReference type="ARBA" id="ARBA00007137"/>
    </source>
</evidence>
<evidence type="ECO:0000256" key="3">
    <source>
        <dbReference type="ARBA" id="ARBA00022679"/>
    </source>
</evidence>
<name>A8ZX62_DESOH</name>
<dbReference type="Proteomes" id="UP000008561">
    <property type="component" value="Chromosome"/>
</dbReference>
<evidence type="ECO:0000256" key="2">
    <source>
        <dbReference type="ARBA" id="ARBA00022603"/>
    </source>
</evidence>
<dbReference type="InterPro" id="IPR010426">
    <property type="entry name" value="MTTB_MeTrfase"/>
</dbReference>
<dbReference type="GO" id="GO:0032259">
    <property type="term" value="P:methylation"/>
    <property type="evidence" value="ECO:0007669"/>
    <property type="project" value="UniProtKB-KW"/>
</dbReference>
<evidence type="ECO:0000313" key="4">
    <source>
        <dbReference type="EMBL" id="ABW66918.1"/>
    </source>
</evidence>
<dbReference type="GO" id="GO:0008168">
    <property type="term" value="F:methyltransferase activity"/>
    <property type="evidence" value="ECO:0007669"/>
    <property type="project" value="UniProtKB-KW"/>
</dbReference>
<dbReference type="GO" id="GO:0015948">
    <property type="term" value="P:methanogenesis"/>
    <property type="evidence" value="ECO:0007669"/>
    <property type="project" value="InterPro"/>
</dbReference>
<gene>
    <name evidence="4" type="ordered locus">Dole_1111</name>
</gene>
<dbReference type="EMBL" id="CP000859">
    <property type="protein sequence ID" value="ABW66918.1"/>
    <property type="molecule type" value="Genomic_DNA"/>
</dbReference>
<accession>A8ZX62</accession>
<dbReference type="RefSeq" id="WP_012174536.1">
    <property type="nucleotide sequence ID" value="NC_009943.1"/>
</dbReference>
<dbReference type="HOGENOM" id="CLU_033581_1_0_7"/>
<dbReference type="OrthoDB" id="9815793at2"/>
<evidence type="ECO:0000313" key="5">
    <source>
        <dbReference type="Proteomes" id="UP000008561"/>
    </source>
</evidence>
<sequence length="477" mass="52317">MANIRSNQNALLSPMARKMSEDQCRKLYWACLEILERTGVCLHEQAAVDLFKKAGAMVSDGNRVRIPAGMVEKALCTVPRKINFCDRNGNRAMQVGGHRSYFGTGSDCLHIIDHRTGQRRKAVLQDIVEGMTLCDALDHIDFVMCMFLPSDVPQEKLDRYEMEAMLNHTTKPIVYVTTEFSGCKDAVTMAEIVAGGEDQLRQRPFAACYINVTTGLRHNGEALQKLLYLSGKGLPFTYIPSAQGGVTAPMTIAGTMAVNNAGVLAGLVLSQLNNEGAPFIMPGWGGNMLDMKTTTQPYADPEKRGQAIDFAHFLGLPTFSLAGCSESKVMDQQASAEAALTLFTDALFGGNLVHDVGYLESGLSGSLPQLVICNEILSWLDAFMHPVDISDETLCLELIDQVGPDGQYLDHPHTMEHFRERWYPGIFDRSNHASWQKKGAKNLGERATEKVDKILADHKSEPLAPDVAKAVHAVIEG</sequence>
<comment type="similarity">
    <text evidence="1">Belongs to the trimethylamine methyltransferase family.</text>
</comment>
<proteinExistence type="inferred from homology"/>
<dbReference type="STRING" id="96561.Dole_1111"/>
<keyword evidence="3 4" id="KW-0808">Transferase</keyword>
<reference evidence="4 5" key="1">
    <citation type="submission" date="2007-10" db="EMBL/GenBank/DDBJ databases">
        <title>Complete sequence of Desulfococcus oleovorans Hxd3.</title>
        <authorList>
            <consortium name="US DOE Joint Genome Institute"/>
            <person name="Copeland A."/>
            <person name="Lucas S."/>
            <person name="Lapidus A."/>
            <person name="Barry K."/>
            <person name="Glavina del Rio T."/>
            <person name="Dalin E."/>
            <person name="Tice H."/>
            <person name="Pitluck S."/>
            <person name="Kiss H."/>
            <person name="Brettin T."/>
            <person name="Bruce D."/>
            <person name="Detter J.C."/>
            <person name="Han C."/>
            <person name="Schmutz J."/>
            <person name="Larimer F."/>
            <person name="Land M."/>
            <person name="Hauser L."/>
            <person name="Kyrpides N."/>
            <person name="Kim E."/>
            <person name="Wawrik B."/>
            <person name="Richardson P."/>
        </authorList>
    </citation>
    <scope>NUCLEOTIDE SEQUENCE [LARGE SCALE GENOMIC DNA]</scope>
    <source>
        <strain evidence="5">DSM 6200 / JCM 39069 / Hxd3</strain>
    </source>
</reference>
<dbReference type="Gene3D" id="3.20.20.480">
    <property type="entry name" value="Trimethylamine methyltransferase-like"/>
    <property type="match status" value="1"/>
</dbReference>
<keyword evidence="5" id="KW-1185">Reference proteome</keyword>
<dbReference type="Pfam" id="PF06253">
    <property type="entry name" value="MTTB"/>
    <property type="match status" value="1"/>
</dbReference>
<dbReference type="AlphaFoldDB" id="A8ZX62"/>